<dbReference type="InterPro" id="IPR004154">
    <property type="entry name" value="Anticodon-bd"/>
</dbReference>
<dbReference type="AlphaFoldDB" id="A0A382SMH0"/>
<dbReference type="SUPFAM" id="SSF55681">
    <property type="entry name" value="Class II aaRS and biotin synthetases"/>
    <property type="match status" value="1"/>
</dbReference>
<feature type="domain" description="Aminoacyl-transfer RNA synthetases class-II family profile" evidence="6">
    <location>
        <begin position="1"/>
        <end position="236"/>
    </location>
</feature>
<gene>
    <name evidence="7" type="ORF">METZ01_LOCUS363606</name>
</gene>
<dbReference type="InterPro" id="IPR045864">
    <property type="entry name" value="aa-tRNA-synth_II/BPL/LPL"/>
</dbReference>
<dbReference type="Gene3D" id="3.30.930.10">
    <property type="entry name" value="Bira Bifunctional Protein, Domain 2"/>
    <property type="match status" value="1"/>
</dbReference>
<dbReference type="PANTHER" id="PTHR43707">
    <property type="entry name" value="HISTIDYL-TRNA SYNTHETASE"/>
    <property type="match status" value="1"/>
</dbReference>
<dbReference type="InterPro" id="IPR015807">
    <property type="entry name" value="His-tRNA-ligase"/>
</dbReference>
<dbReference type="PROSITE" id="PS50862">
    <property type="entry name" value="AA_TRNA_LIGASE_II"/>
    <property type="match status" value="1"/>
</dbReference>
<dbReference type="Pfam" id="PF03129">
    <property type="entry name" value="HGTP_anticodon"/>
    <property type="match status" value="1"/>
</dbReference>
<dbReference type="PANTHER" id="PTHR43707:SF1">
    <property type="entry name" value="HISTIDINE--TRNA LIGASE, MITOCHONDRIAL-RELATED"/>
    <property type="match status" value="1"/>
</dbReference>
<evidence type="ECO:0000256" key="2">
    <source>
        <dbReference type="ARBA" id="ARBA00012815"/>
    </source>
</evidence>
<dbReference type="PIRSF" id="PIRSF001549">
    <property type="entry name" value="His-tRNA_synth"/>
    <property type="match status" value="1"/>
</dbReference>
<reference evidence="7" key="1">
    <citation type="submission" date="2018-05" db="EMBL/GenBank/DDBJ databases">
        <authorList>
            <person name="Lanie J.A."/>
            <person name="Ng W.-L."/>
            <person name="Kazmierczak K.M."/>
            <person name="Andrzejewski T.M."/>
            <person name="Davidsen T.M."/>
            <person name="Wayne K.J."/>
            <person name="Tettelin H."/>
            <person name="Glass J.I."/>
            <person name="Rusch D."/>
            <person name="Podicherti R."/>
            <person name="Tsui H.-C.T."/>
            <person name="Winkler M.E."/>
        </authorList>
    </citation>
    <scope>NUCLEOTIDE SEQUENCE</scope>
</reference>
<name>A0A382SMH0_9ZZZZ</name>
<dbReference type="InterPro" id="IPR006195">
    <property type="entry name" value="aa-tRNA-synth_II"/>
</dbReference>
<proteinExistence type="inferred from homology"/>
<organism evidence="7">
    <name type="scientific">marine metagenome</name>
    <dbReference type="NCBI Taxonomy" id="408172"/>
    <lineage>
        <taxon>unclassified sequences</taxon>
        <taxon>metagenomes</taxon>
        <taxon>ecological metagenomes</taxon>
    </lineage>
</organism>
<dbReference type="GO" id="GO:0006427">
    <property type="term" value="P:histidyl-tRNA aminoacylation"/>
    <property type="evidence" value="ECO:0007669"/>
    <property type="project" value="InterPro"/>
</dbReference>
<sequence>AYIQHQLGNKNPIHRLYYFDALFRRERPQKGRQRQFYQFGAEAIGSPNPEQDAEIIALAYNIYKGFDIQDMTVRLNSIGSAEIRPAYLKTLRSSVRKIENILCKTCQTRIEKNALRLFDCKNSECQKLLDEYVPIIFESISDDDQTHFDMVTRILNEMDIPFFHDKKLVRGLDYYSHTTFEITSSALGAQDALCGGGRYNGLIEQLGGKSTPAVGFAAGVERLILAIDEQESSVKPPDIYIVHLGDKAAITASKLANDLRNNCGKTVVLETLRRSLKAQMREAGRCEAEITIIIGDEEISNDKIIVKDMS</sequence>
<feature type="non-terminal residue" evidence="7">
    <location>
        <position position="310"/>
    </location>
</feature>
<dbReference type="Pfam" id="PF13393">
    <property type="entry name" value="tRNA-synt_His"/>
    <property type="match status" value="1"/>
</dbReference>
<keyword evidence="3" id="KW-0547">Nucleotide-binding</keyword>
<dbReference type="GO" id="GO:0004821">
    <property type="term" value="F:histidine-tRNA ligase activity"/>
    <property type="evidence" value="ECO:0007669"/>
    <property type="project" value="UniProtKB-EC"/>
</dbReference>
<evidence type="ECO:0000259" key="6">
    <source>
        <dbReference type="PROSITE" id="PS50862"/>
    </source>
</evidence>
<dbReference type="InterPro" id="IPR036621">
    <property type="entry name" value="Anticodon-bd_dom_sf"/>
</dbReference>
<evidence type="ECO:0000256" key="5">
    <source>
        <dbReference type="ARBA" id="ARBA00047639"/>
    </source>
</evidence>
<comment type="catalytic activity">
    <reaction evidence="5">
        <text>tRNA(His) + L-histidine + ATP = L-histidyl-tRNA(His) + AMP + diphosphate + H(+)</text>
        <dbReference type="Rhea" id="RHEA:17313"/>
        <dbReference type="Rhea" id="RHEA-COMP:9665"/>
        <dbReference type="Rhea" id="RHEA-COMP:9689"/>
        <dbReference type="ChEBI" id="CHEBI:15378"/>
        <dbReference type="ChEBI" id="CHEBI:30616"/>
        <dbReference type="ChEBI" id="CHEBI:33019"/>
        <dbReference type="ChEBI" id="CHEBI:57595"/>
        <dbReference type="ChEBI" id="CHEBI:78442"/>
        <dbReference type="ChEBI" id="CHEBI:78527"/>
        <dbReference type="ChEBI" id="CHEBI:456215"/>
        <dbReference type="EC" id="6.1.1.21"/>
    </reaction>
</comment>
<dbReference type="NCBIfam" id="TIGR00442">
    <property type="entry name" value="hisS"/>
    <property type="match status" value="1"/>
</dbReference>
<dbReference type="GO" id="GO:0005524">
    <property type="term" value="F:ATP binding"/>
    <property type="evidence" value="ECO:0007669"/>
    <property type="project" value="InterPro"/>
</dbReference>
<evidence type="ECO:0000313" key="7">
    <source>
        <dbReference type="EMBL" id="SVD10752.1"/>
    </source>
</evidence>
<dbReference type="EMBL" id="UINC01129983">
    <property type="protein sequence ID" value="SVD10752.1"/>
    <property type="molecule type" value="Genomic_DNA"/>
</dbReference>
<dbReference type="GO" id="GO:0005737">
    <property type="term" value="C:cytoplasm"/>
    <property type="evidence" value="ECO:0007669"/>
    <property type="project" value="InterPro"/>
</dbReference>
<comment type="similarity">
    <text evidence="1">Belongs to the class-II aminoacyl-tRNA synthetase family.</text>
</comment>
<dbReference type="CDD" id="cd00773">
    <property type="entry name" value="HisRS-like_core"/>
    <property type="match status" value="1"/>
</dbReference>
<evidence type="ECO:0000256" key="1">
    <source>
        <dbReference type="ARBA" id="ARBA00008226"/>
    </source>
</evidence>
<dbReference type="EC" id="6.1.1.21" evidence="2"/>
<feature type="non-terminal residue" evidence="7">
    <location>
        <position position="1"/>
    </location>
</feature>
<dbReference type="InterPro" id="IPR041715">
    <property type="entry name" value="HisRS-like_core"/>
</dbReference>
<evidence type="ECO:0000256" key="3">
    <source>
        <dbReference type="ARBA" id="ARBA00022741"/>
    </source>
</evidence>
<dbReference type="Gene3D" id="3.40.50.800">
    <property type="entry name" value="Anticodon-binding domain"/>
    <property type="match status" value="1"/>
</dbReference>
<dbReference type="SUPFAM" id="SSF52954">
    <property type="entry name" value="Class II aaRS ABD-related"/>
    <property type="match status" value="1"/>
</dbReference>
<accession>A0A382SMH0</accession>
<evidence type="ECO:0000256" key="4">
    <source>
        <dbReference type="ARBA" id="ARBA00030619"/>
    </source>
</evidence>
<dbReference type="InterPro" id="IPR004516">
    <property type="entry name" value="HisRS/HisZ"/>
</dbReference>
<protein>
    <recommendedName>
        <fullName evidence="2">histidine--tRNA ligase</fullName>
        <ecNumber evidence="2">6.1.1.21</ecNumber>
    </recommendedName>
    <alternativeName>
        <fullName evidence="4">Histidyl-tRNA synthetase</fullName>
    </alternativeName>
</protein>